<accession>A0ABU2MB21</accession>
<protein>
    <recommendedName>
        <fullName evidence="3">Asp23/Gls24 family envelope stress response protein</fullName>
    </recommendedName>
</protein>
<dbReference type="Proteomes" id="UP001183390">
    <property type="component" value="Unassembled WGS sequence"/>
</dbReference>
<proteinExistence type="predicted"/>
<dbReference type="RefSeq" id="WP_311512410.1">
    <property type="nucleotide sequence ID" value="NZ_JAVREP010000009.1"/>
</dbReference>
<organism evidence="1 2">
    <name type="scientific">Nocardiopsis lambiniae</name>
    <dbReference type="NCBI Taxonomy" id="3075539"/>
    <lineage>
        <taxon>Bacteria</taxon>
        <taxon>Bacillati</taxon>
        <taxon>Actinomycetota</taxon>
        <taxon>Actinomycetes</taxon>
        <taxon>Streptosporangiales</taxon>
        <taxon>Nocardiopsidaceae</taxon>
        <taxon>Nocardiopsis</taxon>
    </lineage>
</organism>
<evidence type="ECO:0000313" key="1">
    <source>
        <dbReference type="EMBL" id="MDT0329799.1"/>
    </source>
</evidence>
<evidence type="ECO:0000313" key="2">
    <source>
        <dbReference type="Proteomes" id="UP001183390"/>
    </source>
</evidence>
<dbReference type="EMBL" id="JAVREP010000009">
    <property type="protein sequence ID" value="MDT0329799.1"/>
    <property type="molecule type" value="Genomic_DNA"/>
</dbReference>
<keyword evidence="2" id="KW-1185">Reference proteome</keyword>
<gene>
    <name evidence="1" type="ORF">RM479_15400</name>
</gene>
<sequence length="183" mass="19735">MALEPPDDNDDLLPCGNGEDALARHLMAGRTTDHEAGCSHCRSAARDLEPLISVLREPPDEETTAPVGLVDDVMRIVRSERRNTRTLTLGGAGPGTTEIRESAVATLVRLSARDVPDVLVGRCRVRRTPDGLVVSLTVLVVGGTPIVEAAERLRRTVRALLEERLRLAVPRIDIDVTGLVEPG</sequence>
<comment type="caution">
    <text evidence="1">The sequence shown here is derived from an EMBL/GenBank/DDBJ whole genome shotgun (WGS) entry which is preliminary data.</text>
</comment>
<reference evidence="2" key="1">
    <citation type="submission" date="2023-07" db="EMBL/GenBank/DDBJ databases">
        <title>30 novel species of actinomycetes from the DSMZ collection.</title>
        <authorList>
            <person name="Nouioui I."/>
        </authorList>
    </citation>
    <scope>NUCLEOTIDE SEQUENCE [LARGE SCALE GENOMIC DNA]</scope>
    <source>
        <strain evidence="2">DSM 44743</strain>
    </source>
</reference>
<name>A0ABU2MB21_9ACTN</name>
<evidence type="ECO:0008006" key="3">
    <source>
        <dbReference type="Google" id="ProtNLM"/>
    </source>
</evidence>